<dbReference type="InterPro" id="IPR006597">
    <property type="entry name" value="Sel1-like"/>
</dbReference>
<feature type="compositionally biased region" description="Polar residues" evidence="5">
    <location>
        <begin position="461"/>
        <end position="477"/>
    </location>
</feature>
<name>A0A914WSD0_9BILA</name>
<feature type="binding site" evidence="3">
    <location>
        <position position="56"/>
    </location>
    <ligand>
        <name>ATP</name>
        <dbReference type="ChEBI" id="CHEBI:30616"/>
    </ligand>
</feature>
<dbReference type="InterPro" id="IPR020635">
    <property type="entry name" value="Tyr_kinase_cat_dom"/>
</dbReference>
<dbReference type="SMART" id="SM00219">
    <property type="entry name" value="TyrKc"/>
    <property type="match status" value="1"/>
</dbReference>
<evidence type="ECO:0000256" key="4">
    <source>
        <dbReference type="SAM" id="Coils"/>
    </source>
</evidence>
<dbReference type="InterPro" id="IPR011990">
    <property type="entry name" value="TPR-like_helical_dom_sf"/>
</dbReference>
<comment type="subcellular location">
    <subcellularLocation>
        <location evidence="1">Membrane</location>
        <topology evidence="1">Single-pass membrane protein</topology>
    </subcellularLocation>
</comment>
<evidence type="ECO:0000259" key="7">
    <source>
        <dbReference type="PROSITE" id="PS50011"/>
    </source>
</evidence>
<dbReference type="InterPro" id="IPR050122">
    <property type="entry name" value="RTK"/>
</dbReference>
<evidence type="ECO:0000313" key="9">
    <source>
        <dbReference type="WBParaSite" id="PSAMB.scaffold5218size12289.g26157.t1"/>
    </source>
</evidence>
<dbReference type="Pfam" id="PF07714">
    <property type="entry name" value="PK_Tyr_Ser-Thr"/>
    <property type="match status" value="1"/>
</dbReference>
<dbReference type="GO" id="GO:0005524">
    <property type="term" value="F:ATP binding"/>
    <property type="evidence" value="ECO:0007669"/>
    <property type="project" value="UniProtKB-UniRule"/>
</dbReference>
<dbReference type="SMART" id="SM00671">
    <property type="entry name" value="SEL1"/>
    <property type="match status" value="5"/>
</dbReference>
<dbReference type="SUPFAM" id="SSF56112">
    <property type="entry name" value="Protein kinase-like (PK-like)"/>
    <property type="match status" value="1"/>
</dbReference>
<dbReference type="InterPro" id="IPR000719">
    <property type="entry name" value="Prot_kinase_dom"/>
</dbReference>
<evidence type="ECO:0000313" key="8">
    <source>
        <dbReference type="Proteomes" id="UP000887566"/>
    </source>
</evidence>
<dbReference type="InterPro" id="IPR001245">
    <property type="entry name" value="Ser-Thr/Tyr_kinase_cat_dom"/>
</dbReference>
<dbReference type="InterPro" id="IPR011009">
    <property type="entry name" value="Kinase-like_dom_sf"/>
</dbReference>
<dbReference type="Pfam" id="PF08238">
    <property type="entry name" value="Sel1"/>
    <property type="match status" value="6"/>
</dbReference>
<dbReference type="PROSITE" id="PS00109">
    <property type="entry name" value="PROTEIN_KINASE_TYR"/>
    <property type="match status" value="1"/>
</dbReference>
<keyword evidence="6" id="KW-0472">Membrane</keyword>
<protein>
    <submittedName>
        <fullName evidence="9">Protein kinase domain-containing protein</fullName>
    </submittedName>
</protein>
<dbReference type="Gene3D" id="1.25.40.10">
    <property type="entry name" value="Tetratricopeptide repeat domain"/>
    <property type="match status" value="1"/>
</dbReference>
<dbReference type="PANTHER" id="PTHR24416:SF600">
    <property type="entry name" value="PDGF- AND VEGF-RECEPTOR RELATED, ISOFORM J"/>
    <property type="match status" value="1"/>
</dbReference>
<dbReference type="AlphaFoldDB" id="A0A914WSD0"/>
<proteinExistence type="predicted"/>
<dbReference type="InterPro" id="IPR008266">
    <property type="entry name" value="Tyr_kinase_AS"/>
</dbReference>
<keyword evidence="3" id="KW-0547">Nucleotide-binding</keyword>
<accession>A0A914WSD0</accession>
<keyword evidence="6" id="KW-1133">Transmembrane helix</keyword>
<dbReference type="PROSITE" id="PS50011">
    <property type="entry name" value="PROTEIN_KINASE_DOM"/>
    <property type="match status" value="1"/>
</dbReference>
<dbReference type="GO" id="GO:0007169">
    <property type="term" value="P:cell surface receptor protein tyrosine kinase signaling pathway"/>
    <property type="evidence" value="ECO:0007669"/>
    <property type="project" value="TreeGrafter"/>
</dbReference>
<feature type="domain" description="Protein kinase" evidence="7">
    <location>
        <begin position="25"/>
        <end position="353"/>
    </location>
</feature>
<organism evidence="8 9">
    <name type="scientific">Plectus sambesii</name>
    <dbReference type="NCBI Taxonomy" id="2011161"/>
    <lineage>
        <taxon>Eukaryota</taxon>
        <taxon>Metazoa</taxon>
        <taxon>Ecdysozoa</taxon>
        <taxon>Nematoda</taxon>
        <taxon>Chromadorea</taxon>
        <taxon>Plectida</taxon>
        <taxon>Plectina</taxon>
        <taxon>Plectoidea</taxon>
        <taxon>Plectidae</taxon>
        <taxon>Plectus</taxon>
    </lineage>
</organism>
<dbReference type="PROSITE" id="PS00107">
    <property type="entry name" value="PROTEIN_KINASE_ATP"/>
    <property type="match status" value="1"/>
</dbReference>
<dbReference type="PANTHER" id="PTHR24416">
    <property type="entry name" value="TYROSINE-PROTEIN KINASE RECEPTOR"/>
    <property type="match status" value="1"/>
</dbReference>
<dbReference type="WBParaSite" id="PSAMB.scaffold5218size12289.g26157.t1">
    <property type="protein sequence ID" value="PSAMB.scaffold5218size12289.g26157.t1"/>
    <property type="gene ID" value="PSAMB.scaffold5218size12289.g26157"/>
</dbReference>
<dbReference type="InterPro" id="IPR017441">
    <property type="entry name" value="Protein_kinase_ATP_BS"/>
</dbReference>
<keyword evidence="4" id="KW-0175">Coiled coil</keyword>
<feature type="coiled-coil region" evidence="4">
    <location>
        <begin position="64"/>
        <end position="91"/>
    </location>
</feature>
<evidence type="ECO:0000256" key="5">
    <source>
        <dbReference type="SAM" id="MobiDB-lite"/>
    </source>
</evidence>
<feature type="transmembrane region" description="Helical" evidence="6">
    <location>
        <begin position="425"/>
        <end position="448"/>
    </location>
</feature>
<dbReference type="GO" id="GO:0004714">
    <property type="term" value="F:transmembrane receptor protein tyrosine kinase activity"/>
    <property type="evidence" value="ECO:0007669"/>
    <property type="project" value="UniProtKB-EC"/>
</dbReference>
<feature type="region of interest" description="Disordered" evidence="5">
    <location>
        <begin position="461"/>
        <end position="480"/>
    </location>
</feature>
<keyword evidence="3" id="KW-0067">ATP-binding</keyword>
<dbReference type="GO" id="GO:0005886">
    <property type="term" value="C:plasma membrane"/>
    <property type="evidence" value="ECO:0007669"/>
    <property type="project" value="TreeGrafter"/>
</dbReference>
<dbReference type="GO" id="GO:0043235">
    <property type="term" value="C:receptor complex"/>
    <property type="evidence" value="ECO:0007669"/>
    <property type="project" value="TreeGrafter"/>
</dbReference>
<dbReference type="Gene3D" id="3.30.200.20">
    <property type="entry name" value="Phosphorylase Kinase, domain 1"/>
    <property type="match status" value="1"/>
</dbReference>
<comment type="catalytic activity">
    <reaction evidence="2">
        <text>L-tyrosyl-[protein] + ATP = O-phospho-L-tyrosyl-[protein] + ADP + H(+)</text>
        <dbReference type="Rhea" id="RHEA:10596"/>
        <dbReference type="Rhea" id="RHEA-COMP:10136"/>
        <dbReference type="Rhea" id="RHEA-COMP:20101"/>
        <dbReference type="ChEBI" id="CHEBI:15378"/>
        <dbReference type="ChEBI" id="CHEBI:30616"/>
        <dbReference type="ChEBI" id="CHEBI:46858"/>
        <dbReference type="ChEBI" id="CHEBI:61978"/>
        <dbReference type="ChEBI" id="CHEBI:456216"/>
        <dbReference type="EC" id="2.7.10.1"/>
    </reaction>
</comment>
<evidence type="ECO:0000256" key="2">
    <source>
        <dbReference type="ARBA" id="ARBA00051243"/>
    </source>
</evidence>
<dbReference type="SUPFAM" id="SSF81901">
    <property type="entry name" value="HCP-like"/>
    <property type="match status" value="1"/>
</dbReference>
<evidence type="ECO:0000256" key="3">
    <source>
        <dbReference type="PROSITE-ProRule" id="PRU10141"/>
    </source>
</evidence>
<keyword evidence="8" id="KW-1185">Reference proteome</keyword>
<dbReference type="CDD" id="cd00192">
    <property type="entry name" value="PTKc"/>
    <property type="match status" value="1"/>
</dbReference>
<keyword evidence="6" id="KW-0812">Transmembrane</keyword>
<dbReference type="Proteomes" id="UP000887566">
    <property type="component" value="Unplaced"/>
</dbReference>
<dbReference type="Gene3D" id="1.10.510.10">
    <property type="entry name" value="Transferase(Phosphotransferase) domain 1"/>
    <property type="match status" value="1"/>
</dbReference>
<evidence type="ECO:0000256" key="1">
    <source>
        <dbReference type="ARBA" id="ARBA00004167"/>
    </source>
</evidence>
<evidence type="ECO:0000256" key="6">
    <source>
        <dbReference type="SAM" id="Phobius"/>
    </source>
</evidence>
<sequence>MDEEDKVGFDCKAIGEKLEIEPNALTIIQAIGNGFFSDVHMGMLSLPTGNVPVAVKRPQMETGAMNAAESAAILERQIQALREELSIFADLQSSSTGGHENVLKLLGAITTIRAEFPLLTEYCECGSMDRFLQKKWENDNFEDELVFEANENESVWKIQHDSKWGEDFRSRRENGLITTSDLLWFALQIARGMQFLATMKVMHRDLAVRNVLLKLDFTLKVADFGLSRKLKESENAYYVGKEGTALPIRYIAPESLKSRRFEITSEYWSFGVVVWELFTFAEQQPYSVEFDKYGNDVQFYDFLAEHLSSGHRLSIPDNMPQQIKTLLSRLWLSDPKRRPSFEVCKKVIRQELMLSCPNILSNEKASHHASELSLFRFDDKDINEDTSKTMEYIPMQYSTSVQSLSEIQQTENHEVRMRKRVRRRIVVSVGLLAVLLVAVITALGYTLLFTSLLDKKNVTSSANSTFPEASPTPNNTDEPILHKSVNEYRKAAEQGDAEAQFQLGLMYRKGKDVPQSDDDAVIWFRSAADQGNAYAQFNLGEMYRQGIGVPPSDKEAVKWFRKSAEQGYVNAQQELGWMYEKGRGVPQSYEEAVTWFRKAAEQGFALSQNSLAIMYENGNGVPQSNEEAVKWFKKAVAQGNANAQNNLGLMYENGTGVPQSDEEAVRLKGVACLSQMMKLSGGLDMLQKKEMQARNSKLDGCMRMDEAWVNQMMKLSNGSIKLQNKDLERHNVTLHGCIRRDEVYLNQMKKLSNGTGKPQNKGLKLRNIILEVCIRRGEACLNRMKKLSNGTQNQQNKVDIQMRSLTLDGCIGRDEALINQMKKLSNGTTNLLNKEMYLRKIT</sequence>
<reference evidence="9" key="1">
    <citation type="submission" date="2022-11" db="UniProtKB">
        <authorList>
            <consortium name="WormBaseParasite"/>
        </authorList>
    </citation>
    <scope>IDENTIFICATION</scope>
</reference>